<dbReference type="Proteomes" id="UP001589607">
    <property type="component" value="Unassembled WGS sequence"/>
</dbReference>
<evidence type="ECO:0000313" key="1">
    <source>
        <dbReference type="EMBL" id="MFB9095972.1"/>
    </source>
</evidence>
<gene>
    <name evidence="1" type="ORF">ACFFVF_05550</name>
</gene>
<evidence type="ECO:0000313" key="2">
    <source>
        <dbReference type="Proteomes" id="UP001589607"/>
    </source>
</evidence>
<keyword evidence="1" id="KW-0378">Hydrolase</keyword>
<dbReference type="Gene3D" id="3.40.50.1820">
    <property type="entry name" value="alpha/beta hydrolase"/>
    <property type="match status" value="1"/>
</dbReference>
<dbReference type="SUPFAM" id="SSF53474">
    <property type="entry name" value="alpha/beta-Hydrolases"/>
    <property type="match status" value="1"/>
</dbReference>
<dbReference type="EMBL" id="JBHMEY010000012">
    <property type="protein sequence ID" value="MFB9095972.1"/>
    <property type="molecule type" value="Genomic_DNA"/>
</dbReference>
<accession>A0ABV5GL14</accession>
<name>A0ABV5GL14_9FLAO</name>
<comment type="caution">
    <text evidence="1">The sequence shown here is derived from an EMBL/GenBank/DDBJ whole genome shotgun (WGS) entry which is preliminary data.</text>
</comment>
<reference evidence="1 2" key="1">
    <citation type="submission" date="2024-09" db="EMBL/GenBank/DDBJ databases">
        <authorList>
            <person name="Sun Q."/>
            <person name="Mori K."/>
        </authorList>
    </citation>
    <scope>NUCLEOTIDE SEQUENCE [LARGE SCALE GENOMIC DNA]</scope>
    <source>
        <strain evidence="1 2">CECT 7955</strain>
    </source>
</reference>
<dbReference type="Pfam" id="PF00756">
    <property type="entry name" value="Esterase"/>
    <property type="match status" value="1"/>
</dbReference>
<dbReference type="InterPro" id="IPR029058">
    <property type="entry name" value="AB_hydrolase_fold"/>
</dbReference>
<dbReference type="PANTHER" id="PTHR48098:SF6">
    <property type="entry name" value="FERRI-BACILLIBACTIN ESTERASE BESA"/>
    <property type="match status" value="1"/>
</dbReference>
<dbReference type="InterPro" id="IPR000801">
    <property type="entry name" value="Esterase-like"/>
</dbReference>
<organism evidence="1 2">
    <name type="scientific">Flavobacterium jumunjinense</name>
    <dbReference type="NCBI Taxonomy" id="998845"/>
    <lineage>
        <taxon>Bacteria</taxon>
        <taxon>Pseudomonadati</taxon>
        <taxon>Bacteroidota</taxon>
        <taxon>Flavobacteriia</taxon>
        <taxon>Flavobacteriales</taxon>
        <taxon>Flavobacteriaceae</taxon>
        <taxon>Flavobacterium</taxon>
    </lineage>
</organism>
<dbReference type="PANTHER" id="PTHR48098">
    <property type="entry name" value="ENTEROCHELIN ESTERASE-RELATED"/>
    <property type="match status" value="1"/>
</dbReference>
<dbReference type="InterPro" id="IPR050583">
    <property type="entry name" value="Mycobacterial_A85_antigen"/>
</dbReference>
<proteinExistence type="predicted"/>
<dbReference type="GO" id="GO:0016787">
    <property type="term" value="F:hydrolase activity"/>
    <property type="evidence" value="ECO:0007669"/>
    <property type="project" value="UniProtKB-KW"/>
</dbReference>
<sequence>MKKVFLLFLIGTITFAQQKTNILPESDKVEGTITRIDNFPTKNITPRNVDIWLPKEYSKSKKYSVIYMHDGQNLFDGNSTWNKQEWMTDEIASKLMNEKKVVDFIIVGIHNIPNIRFLDLYPTKTLNYIPKKVKDSVFAEAQKRGMKITEEDFNGDNYLKFIVEELKPYVDANFSTLKEANNTFIGGSSMGGLMSMYGICEYPEVFSGAICISTHWPGMIPQNNNPIPASFFAYLKEKIPSPENHKFYFDFGTETLDQFYPQYEDTVNKLFYDKGYSIQNFKNLRFEGENHTELSWQKRLDIPFLFMLKK</sequence>
<keyword evidence="2" id="KW-1185">Reference proteome</keyword>
<dbReference type="RefSeq" id="WP_236457411.1">
    <property type="nucleotide sequence ID" value="NZ_CBCSGE010000006.1"/>
</dbReference>
<protein>
    <submittedName>
        <fullName evidence="1">Alpha/beta hydrolase</fullName>
    </submittedName>
</protein>